<feature type="region of interest" description="Disordered" evidence="1">
    <location>
        <begin position="431"/>
        <end position="451"/>
    </location>
</feature>
<evidence type="ECO:0000313" key="3">
    <source>
        <dbReference type="EMBL" id="RMI37347.1"/>
    </source>
</evidence>
<proteinExistence type="predicted"/>
<reference evidence="3 4" key="1">
    <citation type="submission" date="2018-10" db="EMBL/GenBank/DDBJ databases">
        <title>Isolation from soil.</title>
        <authorList>
            <person name="Hu J."/>
        </authorList>
    </citation>
    <scope>NUCLEOTIDE SEQUENCE [LARGE SCALE GENOMIC DNA]</scope>
    <source>
        <strain evidence="3 4">NEAU-Ht49</strain>
    </source>
</reference>
<keyword evidence="4" id="KW-1185">Reference proteome</keyword>
<accession>A0A3M2LIP0</accession>
<keyword evidence="3" id="KW-0645">Protease</keyword>
<comment type="caution">
    <text evidence="3">The sequence shown here is derived from an EMBL/GenBank/DDBJ whole genome shotgun (WGS) entry which is preliminary data.</text>
</comment>
<evidence type="ECO:0000313" key="4">
    <source>
        <dbReference type="Proteomes" id="UP000282674"/>
    </source>
</evidence>
<feature type="chain" id="PRO_5017970479" evidence="2">
    <location>
        <begin position="26"/>
        <end position="451"/>
    </location>
</feature>
<dbReference type="OrthoDB" id="3447380at2"/>
<dbReference type="Gene3D" id="2.60.40.10">
    <property type="entry name" value="Immunoglobulins"/>
    <property type="match status" value="1"/>
</dbReference>
<dbReference type="GO" id="GO:0004180">
    <property type="term" value="F:carboxypeptidase activity"/>
    <property type="evidence" value="ECO:0007669"/>
    <property type="project" value="UniProtKB-KW"/>
</dbReference>
<dbReference type="GO" id="GO:0005975">
    <property type="term" value="P:carbohydrate metabolic process"/>
    <property type="evidence" value="ECO:0007669"/>
    <property type="project" value="UniProtKB-ARBA"/>
</dbReference>
<dbReference type="InterPro" id="IPR013783">
    <property type="entry name" value="Ig-like_fold"/>
</dbReference>
<dbReference type="EMBL" id="RFFG01000109">
    <property type="protein sequence ID" value="RMI37347.1"/>
    <property type="molecule type" value="Genomic_DNA"/>
</dbReference>
<dbReference type="InterPro" id="IPR008964">
    <property type="entry name" value="Invasin/intimin_cell_adhesion"/>
</dbReference>
<dbReference type="AlphaFoldDB" id="A0A3M2LIP0"/>
<evidence type="ECO:0000256" key="2">
    <source>
        <dbReference type="SAM" id="SignalP"/>
    </source>
</evidence>
<keyword evidence="2" id="KW-0732">Signal</keyword>
<sequence>MLRIATVGVTSTLLLGTLATLPAFADDGTGTVTIAAAPASVDPEHPTATITGKVTGTDGAPVAAGTAVELTAPAGQGDVTAGSTDADGNYTATLSPNGTSDSVVVAASVPSLGLTSGQVTVAITRGQTDAVMNADKSTLDEGQSLTLSGAVTYNGTAVPGGKAVIGQTPDGDCTAPAMAPQTLTVGADGKFSTSVKPNCSGTFYVDTSPAGLYKGKRVTLGHTTVRYAGKLAFSATMDAYGQITAWTNLNSPSGGGQIYNRKVVLEYSANGTTGWKTVKTFADYGSGYKTSLRVYYSGYWRSRFLGDANFAPSVSPSKKLWRWSTKMTKLNASKTSIKKNKYITVSGYLSRWNTSKNGYAAFGGQSVRIIFRFKGKKTWYHVKWVKTDRKGHYSAKVRAYGDGYFAAVFAGTSDTWAAGTPNDRYVNTYAVPSPGQRSGPAPIVDVRPWRG</sequence>
<organism evidence="3 4">
    <name type="scientific">Actinomadura harenae</name>
    <dbReference type="NCBI Taxonomy" id="2483351"/>
    <lineage>
        <taxon>Bacteria</taxon>
        <taxon>Bacillati</taxon>
        <taxon>Actinomycetota</taxon>
        <taxon>Actinomycetes</taxon>
        <taxon>Streptosporangiales</taxon>
        <taxon>Thermomonosporaceae</taxon>
        <taxon>Actinomadura</taxon>
    </lineage>
</organism>
<keyword evidence="3" id="KW-0121">Carboxypeptidase</keyword>
<keyword evidence="3" id="KW-0378">Hydrolase</keyword>
<feature type="signal peptide" evidence="2">
    <location>
        <begin position="1"/>
        <end position="25"/>
    </location>
</feature>
<protein>
    <submittedName>
        <fullName evidence="3">Carboxypeptidase regulatory-like domain-containing protein</fullName>
    </submittedName>
</protein>
<dbReference type="RefSeq" id="WP_122198981.1">
    <property type="nucleotide sequence ID" value="NZ_JBHSKC010000034.1"/>
</dbReference>
<gene>
    <name evidence="3" type="ORF">EBO15_36195</name>
</gene>
<dbReference type="Proteomes" id="UP000282674">
    <property type="component" value="Unassembled WGS sequence"/>
</dbReference>
<evidence type="ECO:0000256" key="1">
    <source>
        <dbReference type="SAM" id="MobiDB-lite"/>
    </source>
</evidence>
<dbReference type="SUPFAM" id="SSF49373">
    <property type="entry name" value="Invasin/intimin cell-adhesion fragments"/>
    <property type="match status" value="1"/>
</dbReference>
<name>A0A3M2LIP0_9ACTN</name>